<feature type="transmembrane region" description="Helical" evidence="2">
    <location>
        <begin position="166"/>
        <end position="186"/>
    </location>
</feature>
<accession>A0A4Q0VQ97</accession>
<feature type="domain" description="VTT" evidence="3">
    <location>
        <begin position="31"/>
        <end position="156"/>
    </location>
</feature>
<dbReference type="Proteomes" id="UP000290649">
    <property type="component" value="Unassembled WGS sequence"/>
</dbReference>
<dbReference type="InterPro" id="IPR051311">
    <property type="entry name" value="DedA_domain"/>
</dbReference>
<name>A0A4Q0VQ97_9BACI</name>
<organism evidence="4 5">
    <name type="scientific">Anaerobacillus alkaliphilus</name>
    <dbReference type="NCBI Taxonomy" id="1548597"/>
    <lineage>
        <taxon>Bacteria</taxon>
        <taxon>Bacillati</taxon>
        <taxon>Bacillota</taxon>
        <taxon>Bacilli</taxon>
        <taxon>Bacillales</taxon>
        <taxon>Bacillaceae</taxon>
        <taxon>Anaerobacillus</taxon>
    </lineage>
</organism>
<keyword evidence="2" id="KW-0812">Transmembrane</keyword>
<gene>
    <name evidence="4" type="ORF">DS745_20435</name>
</gene>
<comment type="caution">
    <text evidence="4">The sequence shown here is derived from an EMBL/GenBank/DDBJ whole genome shotgun (WGS) entry which is preliminary data.</text>
</comment>
<evidence type="ECO:0000256" key="2">
    <source>
        <dbReference type="SAM" id="Phobius"/>
    </source>
</evidence>
<evidence type="ECO:0000313" key="5">
    <source>
        <dbReference type="Proteomes" id="UP000290649"/>
    </source>
</evidence>
<keyword evidence="2" id="KW-0472">Membrane</keyword>
<feature type="transmembrane region" description="Helical" evidence="2">
    <location>
        <begin position="13"/>
        <end position="32"/>
    </location>
</feature>
<evidence type="ECO:0000313" key="4">
    <source>
        <dbReference type="EMBL" id="RXI98682.1"/>
    </source>
</evidence>
<dbReference type="GO" id="GO:0005886">
    <property type="term" value="C:plasma membrane"/>
    <property type="evidence" value="ECO:0007669"/>
    <property type="project" value="TreeGrafter"/>
</dbReference>
<dbReference type="PANTHER" id="PTHR42709">
    <property type="entry name" value="ALKALINE PHOSPHATASE LIKE PROTEIN"/>
    <property type="match status" value="1"/>
</dbReference>
<feature type="transmembrane region" description="Helical" evidence="2">
    <location>
        <begin position="104"/>
        <end position="126"/>
    </location>
</feature>
<feature type="transmembrane region" description="Helical" evidence="2">
    <location>
        <begin position="53"/>
        <end position="72"/>
    </location>
</feature>
<dbReference type="RefSeq" id="WP_129080034.1">
    <property type="nucleotide sequence ID" value="NZ_QOUX01000046.1"/>
</dbReference>
<dbReference type="AlphaFoldDB" id="A0A4Q0VQ97"/>
<sequence length="202" mass="22906">MELDVLLTTIKDVGYVGIFLWLWLGMLGVPVPNEAIVTTIGYISTTNLLQSDIVFIVGYLGILASLTTSYFLGRVIGKRIVSFLSMKKGTKKSIRKALHLIKKYHVYSLVISYFIPGVRIFVPFLYGMMRLSYLRFALLSYTTALIWFCLFFSLGRLSGTNEDLSIYVAITAIISISIFSIILNWFKKKKKRLAEQVPGEYS</sequence>
<keyword evidence="5" id="KW-1185">Reference proteome</keyword>
<dbReference type="InterPro" id="IPR032816">
    <property type="entry name" value="VTT_dom"/>
</dbReference>
<dbReference type="EMBL" id="QOUX01000046">
    <property type="protein sequence ID" value="RXI98682.1"/>
    <property type="molecule type" value="Genomic_DNA"/>
</dbReference>
<evidence type="ECO:0000259" key="3">
    <source>
        <dbReference type="Pfam" id="PF09335"/>
    </source>
</evidence>
<protein>
    <submittedName>
        <fullName evidence="4">DedA family protein</fullName>
    </submittedName>
</protein>
<evidence type="ECO:0000256" key="1">
    <source>
        <dbReference type="ARBA" id="ARBA00010792"/>
    </source>
</evidence>
<dbReference type="Pfam" id="PF09335">
    <property type="entry name" value="VTT_dom"/>
    <property type="match status" value="1"/>
</dbReference>
<dbReference type="PANTHER" id="PTHR42709:SF9">
    <property type="entry name" value="ALKALINE PHOSPHATASE LIKE PROTEIN"/>
    <property type="match status" value="1"/>
</dbReference>
<comment type="similarity">
    <text evidence="1">Belongs to the DedA family.</text>
</comment>
<keyword evidence="2" id="KW-1133">Transmembrane helix</keyword>
<reference evidence="4 5" key="1">
    <citation type="journal article" date="2019" name="Int. J. Syst. Evol. Microbiol.">
        <title>Anaerobacillus alkaliphilus sp. nov., a novel alkaliphilic and moderately halophilic bacterium.</title>
        <authorList>
            <person name="Borsodi A.K."/>
            <person name="Aszalos J.M."/>
            <person name="Bihari P."/>
            <person name="Nagy I."/>
            <person name="Schumann P."/>
            <person name="Sproer C."/>
            <person name="Kovacs A.L."/>
            <person name="Boka K."/>
            <person name="Dobosy P."/>
            <person name="Ovari M."/>
            <person name="Szili-Kovacs T."/>
            <person name="Toth E."/>
        </authorList>
    </citation>
    <scope>NUCLEOTIDE SEQUENCE [LARGE SCALE GENOMIC DNA]</scope>
    <source>
        <strain evidence="4 5">B16-10</strain>
    </source>
</reference>
<proteinExistence type="inferred from homology"/>
<dbReference type="OrthoDB" id="9782291at2"/>
<feature type="transmembrane region" description="Helical" evidence="2">
    <location>
        <begin position="133"/>
        <end position="154"/>
    </location>
</feature>